<keyword evidence="3" id="KW-0963">Cytoplasm</keyword>
<keyword evidence="4" id="KW-0493">Microtubule</keyword>
<dbReference type="Gene3D" id="3.10.490.20">
    <property type="match status" value="1"/>
</dbReference>
<evidence type="ECO:0000256" key="3">
    <source>
        <dbReference type="ARBA" id="ARBA00022490"/>
    </source>
</evidence>
<comment type="subcellular location">
    <subcellularLocation>
        <location evidence="1">Cytoplasm</location>
        <location evidence="1">Cytoskeleton</location>
    </subcellularLocation>
</comment>
<evidence type="ECO:0000256" key="6">
    <source>
        <dbReference type="ARBA" id="ARBA00022840"/>
    </source>
</evidence>
<dbReference type="InterPro" id="IPR041228">
    <property type="entry name" value="Dynein_C"/>
</dbReference>
<evidence type="ECO:0000256" key="1">
    <source>
        <dbReference type="ARBA" id="ARBA00004245"/>
    </source>
</evidence>
<evidence type="ECO:0008006" key="25">
    <source>
        <dbReference type="Google" id="ProtNLM"/>
    </source>
</evidence>
<feature type="domain" description="Dynein heavy chain AAA module D4" evidence="17">
    <location>
        <begin position="1568"/>
        <end position="1826"/>
    </location>
</feature>
<evidence type="ECO:0000256" key="12">
    <source>
        <dbReference type="SAM" id="MobiDB-lite"/>
    </source>
</evidence>
<dbReference type="Gene3D" id="1.20.58.1120">
    <property type="match status" value="1"/>
</dbReference>
<feature type="domain" description="Dynein heavy chain AAA 5 extension" evidence="19">
    <location>
        <begin position="1031"/>
        <end position="1163"/>
    </location>
</feature>
<evidence type="ECO:0000259" key="14">
    <source>
        <dbReference type="Pfam" id="PF08393"/>
    </source>
</evidence>
<feature type="domain" description="Dynein heavy chain hydrolytic ATP-binding dynein motor region" evidence="15">
    <location>
        <begin position="542"/>
        <end position="866"/>
    </location>
</feature>
<evidence type="ECO:0000259" key="19">
    <source>
        <dbReference type="Pfam" id="PF17852"/>
    </source>
</evidence>
<dbReference type="InterPro" id="IPR042228">
    <property type="entry name" value="Dynein_linker_3"/>
</dbReference>
<evidence type="ECO:0000259" key="21">
    <source>
        <dbReference type="Pfam" id="PF18199"/>
    </source>
</evidence>
<dbReference type="Gene3D" id="1.10.8.1220">
    <property type="match status" value="1"/>
</dbReference>
<dbReference type="GO" id="GO:0005524">
    <property type="term" value="F:ATP binding"/>
    <property type="evidence" value="ECO:0007669"/>
    <property type="project" value="UniProtKB-KW"/>
</dbReference>
<dbReference type="OrthoDB" id="424310at2759"/>
<comment type="caution">
    <text evidence="23">The sequence shown here is derived from an EMBL/GenBank/DDBJ whole genome shotgun (WGS) entry which is preliminary data.</text>
</comment>
<feature type="domain" description="Dynein heavy chain AAA lid" evidence="20">
    <location>
        <begin position="2782"/>
        <end position="2921"/>
    </location>
</feature>
<sequence>MGLRLEEGNRLMSGTRERRASISPPPHTPPSLINGMNSSFKAKIRQHILDNYPKRFKGYLDDPDFNAWPSPMKIAHFGLEALNQIKQQFVLIEMLANPHLRFRHWEELSSIVGFDLMPNKGSSLRHFINYKLERYFEKIQIISTAASREAVLLQMFENMQQEWTSIKFETTCIKNQFALGETDSIREVLDGHMNDTMAMRGSAFVKPIKDQMDNWLEFLLNTALILDKWTEVQEQWLSFLGIFSIPAISIYMREETKIFEGVDQKYSDLLATVKISPQVRNICEDPNTFEVLHNCLIQLEIVEKGVNSYIQDIRMAFPRMFFLTNREALYVISETHDPHNLEPYIGQCFEGIRHFCLTERNNETISIINSDNEELRFITPIFTNLSYGNIEKWLIKVESEMFNTLKHKIKHTIPYLLRGKKYDMLHDNAVPGQVISCAAQVMWTADVQTALADSIERLTATLHKYQEGSNELIDIVKTTIPNLKRTAICSFITQDLHNISVIEELLDKKITSTEDFLWSAQMRYYWSSENVIIEMMYTTILYGYEYGRSHSYAVDTPSTDRCYRSILCTYHLHLYGAVVGPSGVGKTETFKNLTKRMAIKAVLHDCSCGIELSTIEMYLSGTASCGSWLCLKEIGDIDSSIISVLSQKLLMLSQAVMSARESFIMLDLPLKLKTSCMMLMTITPKCTHQDLPKEMKVMFRPVPLGVPDLRTIFEITLCSQGFLSNKLLTSKLLTLFKAYEELSVLEPYNFGVRTFKMIVSAMNDVKQQNLNHSEMDLLGTAVKRIFLPRVKEANIEDFILITKSILPHIEYHQPYDETVIESFKQAYSEKHLQCDESGTAQIMALYEAVIGNRSVIVVGPPFGGKSVFLQILHGFLRSNCEDNNSDTVVINPSILSNERLYGMLDKNTAKWRDGIITSTVRTFSSKSETSTNLLVFDGTICDSWTEGMNTLLDENKKLCLCSGETIQLHTNSIVVFEVDNMELASPSLVSRCGLVNFDLVKNGWKLWLDNWIENLPVEWKDKGIDEKLGLLLVWLFPACLQFINTSCRKVVDDGPYHNVTTALKIIDFQLTSAYSANIDSIPNGTWTIAALILGILWGLGGALDCPSKLKLDAFFKDLYTGNLDDFPVPEGYDIADMTLPEEGSLYDYGYLFRIKGGWKPFNDIVKTMKLEDEQDFGNMIIPTTETLKYLPMMKYCVKENIPVLLCGPSSAGKTIYAHHAMHQDLSSENYSLTSISLTGATTPHRLQEIILSRLIKLRKGMYSSPPGKTSIVFLDDLSIPCLYGNHTPVLELIRQYCDYSYWYDTDDLSKLNLKNIYLFGTIGNGRGLGKMVTPRLLRHFTILAVSSFSDETLSRIFSNFLLLGLRKNGFPVDINSTVNSVIAATRQLYKGVRDRLRPTPTNCHYMYSLKDFYKVLQGILLVRKETADNKRVFIRLWVHEVFRVFGDRISNKADRHWFTGFIRETVEQVYEVKIQDVFEVFREEDKEDVISEDEVCEEVSDGEVVAEESAGEEDLQIDCEVLGSLIFSSGILGDVPDERRYEEASLDDYHRFMTKTLEDYNASHDTKLSLILFRYVLEHVARLCRVFIIPSASIILISIGGAGRQSFIKLATAVGGETIFKINGSPGYGQKEWKSDLRKVLKLSGGEDKETVLVFSEFKANEDYYYQDIDALLISGEVPNLFVNDDLQDVLEMTRLAAQGGNRNLDINPSTVFQFFVNRSKKNLHLVICMCPVGNSFRQILQMYPSFLSCCLVDWYEEWPRDAMSVVAESFMKDVDIEESIKSSIVNVTTEIHFKAIENKNVLQEEHGRKTFFTSKMYLDFMELFKCTYLEKLIGLTTQKERYVNGLSKLASAEKQVFKMQHDLAVLQPQLKTAMDAARVMFENVEKERITVDKASYHVMEDEKVANIQAEAAIALKTECENDLALAIPILEDAIEALNTLKPTDITLVKSMKNPPDNVKLVMAAVCVMKDVKPDRVPDPSNPGRKIMDFWGPSKRILGDMAFLQTLKDYDKDNIPPHIMQTIRKVYIPNKDFRPNVVAKASSAAEGLCKWVLAMDKYDTVVKMVAPKKKKLATAEEEYGRTIGLLEEKRAELILLQNKLKDLNTTLSAAVTQRQKFEKEVELCAQKLRKAETIIDSLFSEKERWTGQVNSLTHSLQTIIGDTMISTAGVSYLGPFTKLLREKYFHEILDLLRDTEIPVSESLDFTSVLLDRIEIENWIYLGLSDDKFSIESGAIFHFMKRWPLCIDNHSQANKWIRVLINRIDGCIVRASDENCLRLLQDAIATGKQILVENLQDHTYNGVNPFLELLTHPFDIREGILINQEFVRFSPGFRLYMTTNIQNPYYSPQAYSKIALIDFTLGEKGLSEQLVTAVVEIERKEISLDRNSLIQTRSSCKRDLKEAEDAILELLSTESNIVDDQVTVGKLKSCKAISNSAQNKEIECEKSQLEIDEARNLYTPLANYCTQLFMTISDLHNINFFYQYSVEWFIAKFVKSIKSTKHDEICHENRVASLKEHFTSSIHRSITISVLNKHKLLVSFLICTTLLRYDKKVSDQDWDLFCQYAFTNRDPIASIIQGYSDTEKEINRLSHIEPFEEILENFLENKEKWERFRKTDDTSFEDIPPPINKCLTDYQKLLIFRFLRPDKMTTMIRKYINQVMGASYTEQPGFDFHDIYKDFSSDTIVLFLLASGSDAMPTILEMALRLGVSDGLKVHSLGKLQESMIEQAITNGQNEGHWVCIQNCDLADTQWLENFTVTLQVGKVNQNFRLFLTSAPNEKVNVFAKLLFGVSFFHAVVKSRETFDSLGWNLPYNFDEYDYSITIKNLQFLIQSTSTIPMDALYYSIGHFTYGGKVINEWDKRILDTLVTKYINLNILTTMGYCLSGSDEKYVMPIGYSQVDYTTFIQNLPESTNPKVLGFHSNSDFVKNIKEGTSFCEDIREIVLSKNLTQGLEETRALDKIQHILNRINPLLGQLTEYQTGNDYFGRFMKKELNCYQTLLNSVQLTLEDLKKGCLGLHFLKSDQELMINEIMNNAVPQTWLNVSYPTMKSLPPYIDNLTQRFQFLAEWQQARSANKYWLPAFFNPRVFFLANMMDHCKSVQKEVGDLRFDYMIDELDPKPSREQFQIHGLYLESCRWNRQRRLIEERNGFVLYEELPAITVTFIDNNRRVDHRKYVCPIYSTALRERNYSSRLKHEQYIEKVCLDCEQPSEQWILKGASLLAQIE</sequence>
<evidence type="ECO:0000256" key="4">
    <source>
        <dbReference type="ARBA" id="ARBA00022701"/>
    </source>
</evidence>
<feature type="region of interest" description="Disordered" evidence="12">
    <location>
        <begin position="1"/>
        <end position="34"/>
    </location>
</feature>
<keyword evidence="10" id="KW-0206">Cytoskeleton</keyword>
<dbReference type="SUPFAM" id="SSF52540">
    <property type="entry name" value="P-loop containing nucleoside triphosphate hydrolases"/>
    <property type="match status" value="4"/>
</dbReference>
<proteinExistence type="inferred from homology"/>
<dbReference type="Pfam" id="PF03028">
    <property type="entry name" value="Dynein_heavy"/>
    <property type="match status" value="1"/>
</dbReference>
<dbReference type="InterPro" id="IPR035699">
    <property type="entry name" value="AAA_6"/>
</dbReference>
<feature type="domain" description="Dynein heavy chain coiled coil stalk" evidence="16">
    <location>
        <begin position="1841"/>
        <end position="2185"/>
    </location>
</feature>
<dbReference type="InterPro" id="IPR042219">
    <property type="entry name" value="AAA_lid_11_sf"/>
</dbReference>
<accession>A0A8S9Y6R6</accession>
<dbReference type="Pfam" id="PF12777">
    <property type="entry name" value="MT"/>
    <property type="match status" value="1"/>
</dbReference>
<evidence type="ECO:0000259" key="15">
    <source>
        <dbReference type="Pfam" id="PF12774"/>
    </source>
</evidence>
<keyword evidence="5" id="KW-0547">Nucleotide-binding</keyword>
<dbReference type="Gene3D" id="1.10.472.130">
    <property type="match status" value="1"/>
</dbReference>
<feature type="domain" description="Dynein 2 heavy chain 1 cytoplasmic ATPase lid" evidence="22">
    <location>
        <begin position="1373"/>
        <end position="1454"/>
    </location>
</feature>
<dbReference type="GO" id="GO:0030286">
    <property type="term" value="C:dynein complex"/>
    <property type="evidence" value="ECO:0007669"/>
    <property type="project" value="UniProtKB-KW"/>
</dbReference>
<dbReference type="InterPro" id="IPR043157">
    <property type="entry name" value="Dynein_AAA1S"/>
</dbReference>
<dbReference type="Pfam" id="PF12775">
    <property type="entry name" value="AAA_7"/>
    <property type="match status" value="1"/>
</dbReference>
<feature type="domain" description="Dynein heavy chain linker" evidence="14">
    <location>
        <begin position="72"/>
        <end position="411"/>
    </location>
</feature>
<dbReference type="Gene3D" id="1.20.920.20">
    <property type="match status" value="1"/>
</dbReference>
<dbReference type="InterPro" id="IPR026983">
    <property type="entry name" value="DHC"/>
</dbReference>
<dbReference type="Pfam" id="PF12780">
    <property type="entry name" value="AAA_8"/>
    <property type="match status" value="1"/>
</dbReference>
<feature type="domain" description="Dynein heavy chain ATP-binding dynein motor region" evidence="18">
    <location>
        <begin position="2217"/>
        <end position="2434"/>
    </location>
</feature>
<reference evidence="23" key="1">
    <citation type="journal article" date="2021" name="Mol. Ecol. Resour.">
        <title>Apolygus lucorum genome provides insights into omnivorousness and mesophyll feeding.</title>
        <authorList>
            <person name="Liu Y."/>
            <person name="Liu H."/>
            <person name="Wang H."/>
            <person name="Huang T."/>
            <person name="Liu B."/>
            <person name="Yang B."/>
            <person name="Yin L."/>
            <person name="Li B."/>
            <person name="Zhang Y."/>
            <person name="Zhang S."/>
            <person name="Jiang F."/>
            <person name="Zhang X."/>
            <person name="Ren Y."/>
            <person name="Wang B."/>
            <person name="Wang S."/>
            <person name="Lu Y."/>
            <person name="Wu K."/>
            <person name="Fan W."/>
            <person name="Wang G."/>
        </authorList>
    </citation>
    <scope>NUCLEOTIDE SEQUENCE</scope>
    <source>
        <strain evidence="23">12Hb</strain>
    </source>
</reference>
<keyword evidence="7" id="KW-0243">Dynein</keyword>
<evidence type="ECO:0000313" key="24">
    <source>
        <dbReference type="Proteomes" id="UP000466442"/>
    </source>
</evidence>
<dbReference type="InterPro" id="IPR035706">
    <property type="entry name" value="AAA_9"/>
</dbReference>
<keyword evidence="24" id="KW-1185">Reference proteome</keyword>
<dbReference type="PANTHER" id="PTHR45703">
    <property type="entry name" value="DYNEIN HEAVY CHAIN"/>
    <property type="match status" value="1"/>
</dbReference>
<feature type="domain" description="Dynein heavy chain region D6 P-loop" evidence="13">
    <location>
        <begin position="2681"/>
        <end position="2780"/>
    </location>
</feature>
<feature type="compositionally biased region" description="Basic and acidic residues" evidence="12">
    <location>
        <begin position="1"/>
        <end position="20"/>
    </location>
</feature>
<dbReference type="GO" id="GO:0007018">
    <property type="term" value="P:microtubule-based movement"/>
    <property type="evidence" value="ECO:0007669"/>
    <property type="project" value="InterPro"/>
</dbReference>
<evidence type="ECO:0000256" key="7">
    <source>
        <dbReference type="ARBA" id="ARBA00023017"/>
    </source>
</evidence>
<evidence type="ECO:0000256" key="10">
    <source>
        <dbReference type="ARBA" id="ARBA00023212"/>
    </source>
</evidence>
<comment type="similarity">
    <text evidence="2">Belongs to the dynein heavy chain family.</text>
</comment>
<dbReference type="InterPro" id="IPR042222">
    <property type="entry name" value="Dynein_2_N"/>
</dbReference>
<dbReference type="Gene3D" id="1.20.1270.280">
    <property type="match status" value="1"/>
</dbReference>
<evidence type="ECO:0000256" key="8">
    <source>
        <dbReference type="ARBA" id="ARBA00023054"/>
    </source>
</evidence>
<dbReference type="GO" id="GO:0005874">
    <property type="term" value="C:microtubule"/>
    <property type="evidence" value="ECO:0007669"/>
    <property type="project" value="UniProtKB-KW"/>
</dbReference>
<dbReference type="Gene3D" id="3.20.180.20">
    <property type="entry name" value="Dynein heavy chain, N-terminal domain 2"/>
    <property type="match status" value="1"/>
</dbReference>
<dbReference type="Gene3D" id="1.10.8.710">
    <property type="match status" value="1"/>
</dbReference>
<protein>
    <recommendedName>
        <fullName evidence="25">Dynein heavy chain 7, axonemal</fullName>
    </recommendedName>
</protein>
<dbReference type="GO" id="GO:0008569">
    <property type="term" value="F:minus-end-directed microtubule motor activity"/>
    <property type="evidence" value="ECO:0007669"/>
    <property type="project" value="InterPro"/>
</dbReference>
<dbReference type="InterPro" id="IPR043160">
    <property type="entry name" value="Dynein_C_barrel"/>
</dbReference>
<dbReference type="Pfam" id="PF12781">
    <property type="entry name" value="AAA_9"/>
    <property type="match status" value="1"/>
</dbReference>
<evidence type="ECO:0000256" key="5">
    <source>
        <dbReference type="ARBA" id="ARBA00022741"/>
    </source>
</evidence>
<dbReference type="InterPro" id="IPR027417">
    <property type="entry name" value="P-loop_NTPase"/>
</dbReference>
<evidence type="ECO:0000259" key="20">
    <source>
        <dbReference type="Pfam" id="PF18198"/>
    </source>
</evidence>
<dbReference type="InterPro" id="IPR024317">
    <property type="entry name" value="Dynein_heavy_chain_D4_dom"/>
</dbReference>
<dbReference type="Pfam" id="PF12774">
    <property type="entry name" value="AAA_6"/>
    <property type="match status" value="1"/>
</dbReference>
<dbReference type="Gene3D" id="1.10.8.720">
    <property type="entry name" value="Region D6 of dynein motor"/>
    <property type="match status" value="1"/>
</dbReference>
<dbReference type="Gene3D" id="6.10.140.1060">
    <property type="match status" value="1"/>
</dbReference>
<dbReference type="Gene3D" id="1.20.920.30">
    <property type="match status" value="1"/>
</dbReference>
<feature type="coiled-coil region" evidence="11">
    <location>
        <begin position="2086"/>
        <end position="2120"/>
    </location>
</feature>
<name>A0A8S9Y6R6_APOLU</name>
<dbReference type="InterPro" id="IPR041658">
    <property type="entry name" value="AAA_lid_11"/>
</dbReference>
<feature type="domain" description="Dynein heavy chain C-terminal" evidence="21">
    <location>
        <begin position="2952"/>
        <end position="3220"/>
    </location>
</feature>
<dbReference type="Gene3D" id="3.40.50.300">
    <property type="entry name" value="P-loop containing nucleotide triphosphate hydrolases"/>
    <property type="match status" value="4"/>
</dbReference>
<gene>
    <name evidence="23" type="ORF">GE061_000548</name>
</gene>
<organism evidence="23 24">
    <name type="scientific">Apolygus lucorum</name>
    <name type="common">Small green plant bug</name>
    <name type="synonym">Lygocoris lucorum</name>
    <dbReference type="NCBI Taxonomy" id="248454"/>
    <lineage>
        <taxon>Eukaryota</taxon>
        <taxon>Metazoa</taxon>
        <taxon>Ecdysozoa</taxon>
        <taxon>Arthropoda</taxon>
        <taxon>Hexapoda</taxon>
        <taxon>Insecta</taxon>
        <taxon>Pterygota</taxon>
        <taxon>Neoptera</taxon>
        <taxon>Paraneoptera</taxon>
        <taxon>Hemiptera</taxon>
        <taxon>Heteroptera</taxon>
        <taxon>Panheteroptera</taxon>
        <taxon>Cimicomorpha</taxon>
        <taxon>Miridae</taxon>
        <taxon>Mirini</taxon>
        <taxon>Apolygus</taxon>
    </lineage>
</organism>
<evidence type="ECO:0000259" key="13">
    <source>
        <dbReference type="Pfam" id="PF03028"/>
    </source>
</evidence>
<dbReference type="Proteomes" id="UP000466442">
    <property type="component" value="Linkage Group LG1"/>
</dbReference>
<evidence type="ECO:0000256" key="9">
    <source>
        <dbReference type="ARBA" id="ARBA00023175"/>
    </source>
</evidence>
<dbReference type="Pfam" id="PF18199">
    <property type="entry name" value="Dynein_C"/>
    <property type="match status" value="1"/>
</dbReference>
<evidence type="ECO:0000259" key="22">
    <source>
        <dbReference type="Pfam" id="PF22597"/>
    </source>
</evidence>
<evidence type="ECO:0000259" key="17">
    <source>
        <dbReference type="Pfam" id="PF12780"/>
    </source>
</evidence>
<dbReference type="GO" id="GO:0045505">
    <property type="term" value="F:dynein intermediate chain binding"/>
    <property type="evidence" value="ECO:0007669"/>
    <property type="project" value="InterPro"/>
</dbReference>
<dbReference type="Pfam" id="PF08393">
    <property type="entry name" value="DHC_N2"/>
    <property type="match status" value="1"/>
</dbReference>
<evidence type="ECO:0000259" key="18">
    <source>
        <dbReference type="Pfam" id="PF12781"/>
    </source>
</evidence>
<dbReference type="Pfam" id="PF18198">
    <property type="entry name" value="AAA_lid_11"/>
    <property type="match status" value="1"/>
</dbReference>
<dbReference type="InterPro" id="IPR041466">
    <property type="entry name" value="Dynein_AAA5_ext"/>
</dbReference>
<dbReference type="InterPro" id="IPR004273">
    <property type="entry name" value="Dynein_heavy_D6_P-loop"/>
</dbReference>
<evidence type="ECO:0000259" key="16">
    <source>
        <dbReference type="Pfam" id="PF12777"/>
    </source>
</evidence>
<dbReference type="FunFam" id="1.20.920.20:FF:000006">
    <property type="entry name" value="Dynein, axonemal, heavy chain 6"/>
    <property type="match status" value="1"/>
</dbReference>
<dbReference type="InterPro" id="IPR013602">
    <property type="entry name" value="Dynein_heavy_linker"/>
</dbReference>
<dbReference type="EMBL" id="WIXP02000001">
    <property type="protein sequence ID" value="KAF6216208.1"/>
    <property type="molecule type" value="Genomic_DNA"/>
</dbReference>
<dbReference type="GO" id="GO:0051959">
    <property type="term" value="F:dynein light intermediate chain binding"/>
    <property type="evidence" value="ECO:0007669"/>
    <property type="project" value="InterPro"/>
</dbReference>
<evidence type="ECO:0000313" key="23">
    <source>
        <dbReference type="EMBL" id="KAF6216208.1"/>
    </source>
</evidence>
<dbReference type="InterPro" id="IPR054354">
    <property type="entry name" value="DYNC2H1-like_lid"/>
</dbReference>
<dbReference type="Pfam" id="PF22597">
    <property type="entry name" value="DYN_lid"/>
    <property type="match status" value="1"/>
</dbReference>
<keyword evidence="9" id="KW-0505">Motor protein</keyword>
<dbReference type="Pfam" id="PF17852">
    <property type="entry name" value="Dynein_AAA_lid"/>
    <property type="match status" value="1"/>
</dbReference>
<evidence type="ECO:0000256" key="2">
    <source>
        <dbReference type="ARBA" id="ARBA00008887"/>
    </source>
</evidence>
<evidence type="ECO:0000256" key="11">
    <source>
        <dbReference type="SAM" id="Coils"/>
    </source>
</evidence>
<dbReference type="Gene3D" id="1.20.140.100">
    <property type="entry name" value="Dynein heavy chain, N-terminal domain 2"/>
    <property type="match status" value="1"/>
</dbReference>
<dbReference type="PANTHER" id="PTHR45703:SF36">
    <property type="entry name" value="DYNEIN HEAVY CHAIN, CYTOPLASMIC"/>
    <property type="match status" value="1"/>
</dbReference>
<dbReference type="InterPro" id="IPR024743">
    <property type="entry name" value="Dynein_HC_stalk"/>
</dbReference>
<keyword evidence="6" id="KW-0067">ATP-binding</keyword>
<keyword evidence="8 11" id="KW-0175">Coiled coil</keyword>